<keyword evidence="1" id="KW-0732">Signal</keyword>
<reference evidence="3 4" key="1">
    <citation type="submission" date="2019-06" db="EMBL/GenBank/DDBJ databases">
        <title>New taxonomy in bacterial strain CC-CFT640, isolated from vineyard.</title>
        <authorList>
            <person name="Lin S.-Y."/>
            <person name="Tsai C.-F."/>
            <person name="Young C.-C."/>
        </authorList>
    </citation>
    <scope>NUCLEOTIDE SEQUENCE [LARGE SCALE GENOMIC DNA]</scope>
    <source>
        <strain evidence="3 4">CC-CFT640</strain>
    </source>
</reference>
<evidence type="ECO:0000313" key="3">
    <source>
        <dbReference type="EMBL" id="TXL82127.1"/>
    </source>
</evidence>
<protein>
    <recommendedName>
        <fullName evidence="2">YtkA-like domain-containing protein</fullName>
    </recommendedName>
</protein>
<keyword evidence="4" id="KW-1185">Reference proteome</keyword>
<dbReference type="AlphaFoldDB" id="A0A5C8PV79"/>
<dbReference type="Pfam" id="PF13115">
    <property type="entry name" value="YtkA"/>
    <property type="match status" value="1"/>
</dbReference>
<feature type="chain" id="PRO_5023061172" description="YtkA-like domain-containing protein" evidence="1">
    <location>
        <begin position="32"/>
        <end position="146"/>
    </location>
</feature>
<organism evidence="3 4">
    <name type="scientific">Vineibacter terrae</name>
    <dbReference type="NCBI Taxonomy" id="2586908"/>
    <lineage>
        <taxon>Bacteria</taxon>
        <taxon>Pseudomonadati</taxon>
        <taxon>Pseudomonadota</taxon>
        <taxon>Alphaproteobacteria</taxon>
        <taxon>Hyphomicrobiales</taxon>
        <taxon>Vineibacter</taxon>
    </lineage>
</organism>
<accession>A0A5C8PV79</accession>
<evidence type="ECO:0000313" key="4">
    <source>
        <dbReference type="Proteomes" id="UP000321638"/>
    </source>
</evidence>
<comment type="caution">
    <text evidence="3">The sequence shown here is derived from an EMBL/GenBank/DDBJ whole genome shotgun (WGS) entry which is preliminary data.</text>
</comment>
<evidence type="ECO:0000259" key="2">
    <source>
        <dbReference type="Pfam" id="PF13115"/>
    </source>
</evidence>
<proteinExistence type="predicted"/>
<gene>
    <name evidence="3" type="ORF">FHP25_00015</name>
</gene>
<dbReference type="InterPro" id="IPR032693">
    <property type="entry name" value="YtkA-like_dom"/>
</dbReference>
<feature type="domain" description="YtkA-like" evidence="2">
    <location>
        <begin position="83"/>
        <end position="129"/>
    </location>
</feature>
<dbReference type="OrthoDB" id="330101at2"/>
<dbReference type="RefSeq" id="WP_147844827.1">
    <property type="nucleotide sequence ID" value="NZ_VDUZ01000001.1"/>
</dbReference>
<feature type="signal peptide" evidence="1">
    <location>
        <begin position="1"/>
        <end position="31"/>
    </location>
</feature>
<evidence type="ECO:0000256" key="1">
    <source>
        <dbReference type="SAM" id="SignalP"/>
    </source>
</evidence>
<name>A0A5C8PV79_9HYPH</name>
<dbReference type="EMBL" id="VDUZ01000001">
    <property type="protein sequence ID" value="TXL82127.1"/>
    <property type="molecule type" value="Genomic_DNA"/>
</dbReference>
<dbReference type="Proteomes" id="UP000321638">
    <property type="component" value="Unassembled WGS sequence"/>
</dbReference>
<sequence length="146" mass="15177">MTLAGAGRPMGLPVVGAGVLTVLAAAAAAQACQPSLAGEAVRVLRAPAYAVAYRTEPRDVAVGAPFAIELAVCAAAGAADVDTLAVDAEMPAHRHGMNYRPSVSAHGDGRYRVEGLLFHMPGHWRLTVELRAGARVERLADDLQIE</sequence>